<feature type="domain" description="UDP-glucose/GDP-mannose dehydrogenase dimerisation" evidence="4">
    <location>
        <begin position="246"/>
        <end position="317"/>
    </location>
</feature>
<evidence type="ECO:0000256" key="1">
    <source>
        <dbReference type="ARBA" id="ARBA00006601"/>
    </source>
</evidence>
<dbReference type="GO" id="GO:0016628">
    <property type="term" value="F:oxidoreductase activity, acting on the CH-CH group of donors, NAD or NADP as acceptor"/>
    <property type="evidence" value="ECO:0007669"/>
    <property type="project" value="InterPro"/>
</dbReference>
<dbReference type="Pfam" id="PF00984">
    <property type="entry name" value="UDPG_MGDP_dh"/>
    <property type="match status" value="1"/>
</dbReference>
<dbReference type="OrthoDB" id="5059218at2759"/>
<evidence type="ECO:0000313" key="7">
    <source>
        <dbReference type="Proteomes" id="UP000054481"/>
    </source>
</evidence>
<dbReference type="SUPFAM" id="SSF51735">
    <property type="entry name" value="NAD(P)-binding Rossmann-fold domains"/>
    <property type="match status" value="1"/>
</dbReference>
<accession>A0A0F7ZLK6</accession>
<feature type="domain" description="UDP-glucose/GDP-mannose dehydrogenase N-terminal" evidence="5">
    <location>
        <begin position="68"/>
        <end position="218"/>
    </location>
</feature>
<evidence type="ECO:0000313" key="6">
    <source>
        <dbReference type="EMBL" id="KJZ76506.1"/>
    </source>
</evidence>
<proteinExistence type="inferred from homology"/>
<dbReference type="PANTHER" id="PTHR43491:SF2">
    <property type="entry name" value="UDP-N-ACETYL-D-MANNOSAMINE DEHYDROGENASE"/>
    <property type="match status" value="1"/>
</dbReference>
<reference evidence="6 7" key="1">
    <citation type="journal article" date="2014" name="Genome Biol. Evol.">
        <title>Comparative genomics and transcriptomics analyses reveal divergent lifestyle features of nematode endoparasitic fungus Hirsutella minnesotensis.</title>
        <authorList>
            <person name="Lai Y."/>
            <person name="Liu K."/>
            <person name="Zhang X."/>
            <person name="Zhang X."/>
            <person name="Li K."/>
            <person name="Wang N."/>
            <person name="Shu C."/>
            <person name="Wu Y."/>
            <person name="Wang C."/>
            <person name="Bushley K.E."/>
            <person name="Xiang M."/>
            <person name="Liu X."/>
        </authorList>
    </citation>
    <scope>NUCLEOTIDE SEQUENCE [LARGE SCALE GENOMIC DNA]</scope>
    <source>
        <strain evidence="6 7">3608</strain>
    </source>
</reference>
<dbReference type="InterPro" id="IPR017476">
    <property type="entry name" value="UDP-Glc/GDP-Man"/>
</dbReference>
<feature type="compositionally biased region" description="Basic and acidic residues" evidence="3">
    <location>
        <begin position="50"/>
        <end position="62"/>
    </location>
</feature>
<dbReference type="SUPFAM" id="SSF48179">
    <property type="entry name" value="6-phosphogluconate dehydrogenase C-terminal domain-like"/>
    <property type="match status" value="1"/>
</dbReference>
<dbReference type="InterPro" id="IPR036291">
    <property type="entry name" value="NAD(P)-bd_dom_sf"/>
</dbReference>
<dbReference type="Gene3D" id="3.40.50.720">
    <property type="entry name" value="NAD(P)-binding Rossmann-like Domain"/>
    <property type="match status" value="2"/>
</dbReference>
<evidence type="ECO:0008006" key="8">
    <source>
        <dbReference type="Google" id="ProtNLM"/>
    </source>
</evidence>
<dbReference type="GO" id="GO:0016616">
    <property type="term" value="F:oxidoreductase activity, acting on the CH-OH group of donors, NAD or NADP as acceptor"/>
    <property type="evidence" value="ECO:0007669"/>
    <property type="project" value="InterPro"/>
</dbReference>
<dbReference type="PANTHER" id="PTHR43491">
    <property type="entry name" value="UDP-N-ACETYL-D-MANNOSAMINE DEHYDROGENASE"/>
    <property type="match status" value="1"/>
</dbReference>
<feature type="region of interest" description="Disordered" evidence="3">
    <location>
        <begin position="38"/>
        <end position="62"/>
    </location>
</feature>
<dbReference type="InterPro" id="IPR028359">
    <property type="entry name" value="UDP_ManNAc/GlcNAc_DH"/>
</dbReference>
<keyword evidence="7" id="KW-1185">Reference proteome</keyword>
<name>A0A0F7ZLK6_9HYPO</name>
<evidence type="ECO:0000259" key="4">
    <source>
        <dbReference type="Pfam" id="PF00984"/>
    </source>
</evidence>
<dbReference type="AlphaFoldDB" id="A0A0F7ZLK6"/>
<dbReference type="InterPro" id="IPR014026">
    <property type="entry name" value="UDP-Glc/GDP-Man_DH_dimer"/>
</dbReference>
<dbReference type="EMBL" id="KQ030511">
    <property type="protein sequence ID" value="KJZ76506.1"/>
    <property type="molecule type" value="Genomic_DNA"/>
</dbReference>
<evidence type="ECO:0000256" key="3">
    <source>
        <dbReference type="SAM" id="MobiDB-lite"/>
    </source>
</evidence>
<dbReference type="NCBIfam" id="TIGR03026">
    <property type="entry name" value="NDP-sugDHase"/>
    <property type="match status" value="1"/>
</dbReference>
<dbReference type="GO" id="GO:0051287">
    <property type="term" value="F:NAD binding"/>
    <property type="evidence" value="ECO:0007669"/>
    <property type="project" value="InterPro"/>
</dbReference>
<evidence type="ECO:0000256" key="2">
    <source>
        <dbReference type="PIRNR" id="PIRNR000124"/>
    </source>
</evidence>
<dbReference type="PIRSF" id="PIRSF000124">
    <property type="entry name" value="UDPglc_GDPman_dh"/>
    <property type="match status" value="1"/>
</dbReference>
<protein>
    <recommendedName>
        <fullName evidence="8">UDP-glucose/GDP-mannose dehydrogenase C-terminal domain-containing protein</fullName>
    </recommendedName>
</protein>
<dbReference type="Proteomes" id="UP000054481">
    <property type="component" value="Unassembled WGS sequence"/>
</dbReference>
<gene>
    <name evidence="6" type="ORF">HIM_04235</name>
</gene>
<dbReference type="PIRSF" id="PIRSF500136">
    <property type="entry name" value="UDP_ManNAc_DH"/>
    <property type="match status" value="1"/>
</dbReference>
<sequence length="458" mass="50126">MLPIFKKNAFPHGFASLAGSRLNAWGFHERGYYDLTPPSEVSEPELDADDGQHDDSPRDGTRIDEPLVAVIGVGYVGEHLVNAFSKQFRVLGYDVSKERVKKLESAFAANTQVQFTSSAYELATATHYLVSVPTLLLPDKSIDSSFLRSALTAVAKNARRGSVVVIESSVAVGMTREFLGPLAKDRGFFAGMSPERVDPGRTDPPAHAIPKVISGLDDVVPGSLEAIRALYSRVFERVVLVSSPEVAEMTKLYENCQRMVCIAYANEMADACQKLKIDPFEVCEAASTKPFGFLPFQPSLGVGGHCIPINPYYLIANNDFPLLESATERMRNRPAVIAQRAIRRLSGISWPRVLVVGMGFKPGQSHLANSPGLELTYPTASCNAPRHATDCVRGHDKCQVSWRRTAIQHAAVRAVNKMARLFMMLQKEPSSGDGSGARCCTMTECEKASDEAMRKQSR</sequence>
<dbReference type="Pfam" id="PF03721">
    <property type="entry name" value="UDPG_MGDP_dh_N"/>
    <property type="match status" value="1"/>
</dbReference>
<evidence type="ECO:0000259" key="5">
    <source>
        <dbReference type="Pfam" id="PF03721"/>
    </source>
</evidence>
<comment type="similarity">
    <text evidence="1 2">Belongs to the UDP-glucose/GDP-mannose dehydrogenase family.</text>
</comment>
<organism evidence="6 7">
    <name type="scientific">Hirsutella minnesotensis 3608</name>
    <dbReference type="NCBI Taxonomy" id="1043627"/>
    <lineage>
        <taxon>Eukaryota</taxon>
        <taxon>Fungi</taxon>
        <taxon>Dikarya</taxon>
        <taxon>Ascomycota</taxon>
        <taxon>Pezizomycotina</taxon>
        <taxon>Sordariomycetes</taxon>
        <taxon>Hypocreomycetidae</taxon>
        <taxon>Hypocreales</taxon>
        <taxon>Ophiocordycipitaceae</taxon>
        <taxon>Hirsutella</taxon>
    </lineage>
</organism>
<dbReference type="InterPro" id="IPR008927">
    <property type="entry name" value="6-PGluconate_DH-like_C_sf"/>
</dbReference>
<dbReference type="GO" id="GO:0000271">
    <property type="term" value="P:polysaccharide biosynthetic process"/>
    <property type="evidence" value="ECO:0007669"/>
    <property type="project" value="InterPro"/>
</dbReference>
<dbReference type="InterPro" id="IPR001732">
    <property type="entry name" value="UDP-Glc/GDP-Man_DH_N"/>
</dbReference>